<feature type="transmembrane region" description="Helical" evidence="1">
    <location>
        <begin position="21"/>
        <end position="43"/>
    </location>
</feature>
<evidence type="ECO:0000259" key="2">
    <source>
        <dbReference type="PROSITE" id="PS50850"/>
    </source>
</evidence>
<evidence type="ECO:0000256" key="1">
    <source>
        <dbReference type="SAM" id="Phobius"/>
    </source>
</evidence>
<dbReference type="Proteomes" id="UP000682308">
    <property type="component" value="Unassembled WGS sequence"/>
</dbReference>
<feature type="domain" description="Major facilitator superfamily (MFS) profile" evidence="2">
    <location>
        <begin position="33"/>
        <end position="71"/>
    </location>
</feature>
<organism evidence="3 4">
    <name type="scientific">Streptomyces tuirus</name>
    <dbReference type="NCBI Taxonomy" id="68278"/>
    <lineage>
        <taxon>Bacteria</taxon>
        <taxon>Bacillati</taxon>
        <taxon>Actinomycetota</taxon>
        <taxon>Actinomycetes</taxon>
        <taxon>Kitasatosporales</taxon>
        <taxon>Streptomycetaceae</taxon>
        <taxon>Streptomyces</taxon>
    </lineage>
</organism>
<dbReference type="EMBL" id="JAGTPG010000002">
    <property type="protein sequence ID" value="MBR8642765.1"/>
    <property type="molecule type" value="Genomic_DNA"/>
</dbReference>
<reference evidence="3 4" key="1">
    <citation type="submission" date="2021-04" db="EMBL/GenBank/DDBJ databases">
        <title>Characterization of the biosynthetic gene cluster of new lipopeptides with antitumor activity in the genome of the marine Streptomyces PHM034.</title>
        <authorList>
            <person name="Ceniceros A."/>
            <person name="Canedo L."/>
            <person name="Mendez C."/>
            <person name="Olano C."/>
            <person name="Schleissner C."/>
            <person name="Cuevas C."/>
            <person name="De La Calle F."/>
            <person name="Salas J.A."/>
        </authorList>
    </citation>
    <scope>NUCLEOTIDE SEQUENCE [LARGE SCALE GENOMIC DNA]</scope>
    <source>
        <strain evidence="3 4">PHM034</strain>
    </source>
</reference>
<proteinExistence type="predicted"/>
<dbReference type="PROSITE" id="PS50850">
    <property type="entry name" value="MFS"/>
    <property type="match status" value="1"/>
</dbReference>
<evidence type="ECO:0000313" key="4">
    <source>
        <dbReference type="Proteomes" id="UP000682308"/>
    </source>
</evidence>
<gene>
    <name evidence="3" type="ORF">KEF29_34290</name>
</gene>
<sequence>MVAGMAASQIPQKDTRAPAASSALISGAGANAALLVVLFGSFMDLLDATIVTVAAPAMAQDLGPVTLRSSG</sequence>
<dbReference type="InterPro" id="IPR020846">
    <property type="entry name" value="MFS_dom"/>
</dbReference>
<keyword evidence="1" id="KW-0472">Membrane</keyword>
<keyword evidence="1" id="KW-1133">Transmembrane helix</keyword>
<accession>A0A941J4U2</accession>
<keyword evidence="1" id="KW-0812">Transmembrane</keyword>
<comment type="caution">
    <text evidence="3">The sequence shown here is derived from an EMBL/GenBank/DDBJ whole genome shotgun (WGS) entry which is preliminary data.</text>
</comment>
<keyword evidence="4" id="KW-1185">Reference proteome</keyword>
<name>A0A941J4U2_9ACTN</name>
<dbReference type="AlphaFoldDB" id="A0A941J4U2"/>
<protein>
    <recommendedName>
        <fullName evidence="2">Major facilitator superfamily (MFS) profile domain-containing protein</fullName>
    </recommendedName>
</protein>
<dbReference type="GO" id="GO:0022857">
    <property type="term" value="F:transmembrane transporter activity"/>
    <property type="evidence" value="ECO:0007669"/>
    <property type="project" value="InterPro"/>
</dbReference>
<evidence type="ECO:0000313" key="3">
    <source>
        <dbReference type="EMBL" id="MBR8642765.1"/>
    </source>
</evidence>